<dbReference type="Proteomes" id="UP001196413">
    <property type="component" value="Unassembled WGS sequence"/>
</dbReference>
<gene>
    <name evidence="1" type="ORF">KIN20_005122</name>
</gene>
<comment type="caution">
    <text evidence="1">The sequence shown here is derived from an EMBL/GenBank/DDBJ whole genome shotgun (WGS) entry which is preliminary data.</text>
</comment>
<proteinExistence type="predicted"/>
<accession>A0AAD5M427</accession>
<evidence type="ECO:0000313" key="2">
    <source>
        <dbReference type="Proteomes" id="UP001196413"/>
    </source>
</evidence>
<name>A0AAD5M427_PARTN</name>
<sequence>MAYVGPTVPARVPSCAASKKVAQGFVHRLVMQTSTNIIMANWSRMMWQCIKQSGSNVEITGKTTTQALNAPYPSKQQS</sequence>
<dbReference type="AlphaFoldDB" id="A0AAD5M427"/>
<reference evidence="1" key="1">
    <citation type="submission" date="2021-06" db="EMBL/GenBank/DDBJ databases">
        <title>Parelaphostrongylus tenuis whole genome reference sequence.</title>
        <authorList>
            <person name="Garwood T.J."/>
            <person name="Larsen P.A."/>
            <person name="Fountain-Jones N.M."/>
            <person name="Garbe J.R."/>
            <person name="Macchietto M.G."/>
            <person name="Kania S.A."/>
            <person name="Gerhold R.W."/>
            <person name="Richards J.E."/>
            <person name="Wolf T.M."/>
        </authorList>
    </citation>
    <scope>NUCLEOTIDE SEQUENCE</scope>
    <source>
        <strain evidence="1">MNPRO001-30</strain>
        <tissue evidence="1">Meninges</tissue>
    </source>
</reference>
<evidence type="ECO:0000313" key="1">
    <source>
        <dbReference type="EMBL" id="KAJ1349533.1"/>
    </source>
</evidence>
<keyword evidence="2" id="KW-1185">Reference proteome</keyword>
<dbReference type="EMBL" id="JAHQIW010000688">
    <property type="protein sequence ID" value="KAJ1349533.1"/>
    <property type="molecule type" value="Genomic_DNA"/>
</dbReference>
<protein>
    <submittedName>
        <fullName evidence="1">Uncharacterized protein</fullName>
    </submittedName>
</protein>
<organism evidence="1 2">
    <name type="scientific">Parelaphostrongylus tenuis</name>
    <name type="common">Meningeal worm</name>
    <dbReference type="NCBI Taxonomy" id="148309"/>
    <lineage>
        <taxon>Eukaryota</taxon>
        <taxon>Metazoa</taxon>
        <taxon>Ecdysozoa</taxon>
        <taxon>Nematoda</taxon>
        <taxon>Chromadorea</taxon>
        <taxon>Rhabditida</taxon>
        <taxon>Rhabditina</taxon>
        <taxon>Rhabditomorpha</taxon>
        <taxon>Strongyloidea</taxon>
        <taxon>Metastrongylidae</taxon>
        <taxon>Parelaphostrongylus</taxon>
    </lineage>
</organism>